<dbReference type="Pfam" id="PF13966">
    <property type="entry name" value="zf-RVT"/>
    <property type="match status" value="1"/>
</dbReference>
<organism evidence="2 3">
    <name type="scientific">Hibiscus sabdariffa</name>
    <name type="common">roselle</name>
    <dbReference type="NCBI Taxonomy" id="183260"/>
    <lineage>
        <taxon>Eukaryota</taxon>
        <taxon>Viridiplantae</taxon>
        <taxon>Streptophyta</taxon>
        <taxon>Embryophyta</taxon>
        <taxon>Tracheophyta</taxon>
        <taxon>Spermatophyta</taxon>
        <taxon>Magnoliopsida</taxon>
        <taxon>eudicotyledons</taxon>
        <taxon>Gunneridae</taxon>
        <taxon>Pentapetalae</taxon>
        <taxon>rosids</taxon>
        <taxon>malvids</taxon>
        <taxon>Malvales</taxon>
        <taxon>Malvaceae</taxon>
        <taxon>Malvoideae</taxon>
        <taxon>Hibiscus</taxon>
    </lineage>
</organism>
<protein>
    <recommendedName>
        <fullName evidence="1">Reverse transcriptase zinc-binding domain-containing protein</fullName>
    </recommendedName>
</protein>
<dbReference type="EMBL" id="JBBPBN010000013">
    <property type="protein sequence ID" value="KAK9025584.1"/>
    <property type="molecule type" value="Genomic_DNA"/>
</dbReference>
<keyword evidence="3" id="KW-1185">Reference proteome</keyword>
<comment type="caution">
    <text evidence="2">The sequence shown here is derived from an EMBL/GenBank/DDBJ whole genome shotgun (WGS) entry which is preliminary data.</text>
</comment>
<evidence type="ECO:0000259" key="1">
    <source>
        <dbReference type="Pfam" id="PF13966"/>
    </source>
</evidence>
<gene>
    <name evidence="2" type="ORF">V6N11_038447</name>
</gene>
<accession>A0ABR2SKN3</accession>
<dbReference type="Proteomes" id="UP001396334">
    <property type="component" value="Unassembled WGS sequence"/>
</dbReference>
<evidence type="ECO:0000313" key="2">
    <source>
        <dbReference type="EMBL" id="KAK9025584.1"/>
    </source>
</evidence>
<evidence type="ECO:0000313" key="3">
    <source>
        <dbReference type="Proteomes" id="UP001396334"/>
    </source>
</evidence>
<sequence>MWRQVWSKLIPFKVAVFVWKALHGRIPTRDELSKRGIQNIVSILFNHSIRAEKQPTWLIAFFCISWTLWLYRNERIFEKKVAIANDLYELALQRIGHWVKSNWPRSILSITDFIRSPELTIIGAEQRVEHNSIRWESDSQLPVNWIKNPSSPAYFASIVDRCHNIITSRDWQLSFTYRQANGEAHKLAKLGTDRVGDLVEMNLC</sequence>
<feature type="domain" description="Reverse transcriptase zinc-binding" evidence="1">
    <location>
        <begin position="2"/>
        <end position="39"/>
    </location>
</feature>
<reference evidence="2 3" key="1">
    <citation type="journal article" date="2024" name="G3 (Bethesda)">
        <title>Genome assembly of Hibiscus sabdariffa L. provides insights into metabolisms of medicinal natural products.</title>
        <authorList>
            <person name="Kim T."/>
        </authorList>
    </citation>
    <scope>NUCLEOTIDE SEQUENCE [LARGE SCALE GENOMIC DNA]</scope>
    <source>
        <strain evidence="2">TK-2024</strain>
        <tissue evidence="2">Old leaves</tissue>
    </source>
</reference>
<proteinExistence type="predicted"/>
<dbReference type="InterPro" id="IPR026960">
    <property type="entry name" value="RVT-Znf"/>
</dbReference>
<name>A0ABR2SKN3_9ROSI</name>